<dbReference type="NCBIfam" id="TIGR02532">
    <property type="entry name" value="IV_pilin_GFxxxE"/>
    <property type="match status" value="1"/>
</dbReference>
<keyword evidence="1" id="KW-1133">Transmembrane helix</keyword>
<dbReference type="InterPro" id="IPR012902">
    <property type="entry name" value="N_methyl_site"/>
</dbReference>
<comment type="caution">
    <text evidence="2">The sequence shown here is derived from an EMBL/GenBank/DDBJ whole genome shotgun (WGS) entry which is preliminary data.</text>
</comment>
<evidence type="ECO:0000256" key="1">
    <source>
        <dbReference type="SAM" id="Phobius"/>
    </source>
</evidence>
<keyword evidence="1" id="KW-0472">Membrane</keyword>
<reference evidence="2 3" key="1">
    <citation type="submission" date="2020-08" db="EMBL/GenBank/DDBJ databases">
        <title>A Genomic Blueprint of the Chicken Gut Microbiome.</title>
        <authorList>
            <person name="Gilroy R."/>
            <person name="Ravi A."/>
            <person name="Getino M."/>
            <person name="Pursley I."/>
            <person name="Horton D.L."/>
            <person name="Alikhan N.-F."/>
            <person name="Baker D."/>
            <person name="Gharbi K."/>
            <person name="Hall N."/>
            <person name="Watson M."/>
            <person name="Adriaenssens E.M."/>
            <person name="Foster-Nyarko E."/>
            <person name="Jarju S."/>
            <person name="Secka A."/>
            <person name="Antonio M."/>
            <person name="Oren A."/>
            <person name="Chaudhuri R."/>
            <person name="La Ragione R.M."/>
            <person name="Hildebrand F."/>
            <person name="Pallen M.J."/>
        </authorList>
    </citation>
    <scope>NUCLEOTIDE SEQUENCE [LARGE SCALE GENOMIC DNA]</scope>
    <source>
        <strain evidence="2 3">Sa3CUN1</strain>
    </source>
</reference>
<proteinExistence type="predicted"/>
<protein>
    <submittedName>
        <fullName evidence="2">Prepilin-type N-terminal cleavage/methylation domain-containing protein</fullName>
    </submittedName>
</protein>
<gene>
    <name evidence="2" type="ORF">H9660_12660</name>
</gene>
<sequence>MISIMELMEKKILLTKKNSNKKGMTLVEIMAAMAILSILFIGISSFIIGIVNSEAKTNRKLESDGYLKNALLMFESGVVSPGDSLNFTVSFDNIEQMKTGIETLQNTNEGNGIYKITITTNLEGENNLYKVEATFKNSRNEEYSKHIYVLRRD</sequence>
<keyword evidence="3" id="KW-1185">Reference proteome</keyword>
<evidence type="ECO:0000313" key="3">
    <source>
        <dbReference type="Proteomes" id="UP000640335"/>
    </source>
</evidence>
<dbReference type="Proteomes" id="UP000640335">
    <property type="component" value="Unassembled WGS sequence"/>
</dbReference>
<name>A0ABR8Q6E2_9CLOT</name>
<dbReference type="EMBL" id="JACSQZ010000054">
    <property type="protein sequence ID" value="MBD7915998.1"/>
    <property type="molecule type" value="Genomic_DNA"/>
</dbReference>
<keyword evidence="1" id="KW-0812">Transmembrane</keyword>
<evidence type="ECO:0000313" key="2">
    <source>
        <dbReference type="EMBL" id="MBD7915998.1"/>
    </source>
</evidence>
<accession>A0ABR8Q6E2</accession>
<dbReference type="Pfam" id="PF07963">
    <property type="entry name" value="N_methyl"/>
    <property type="match status" value="1"/>
</dbReference>
<dbReference type="PROSITE" id="PS00409">
    <property type="entry name" value="PROKAR_NTER_METHYL"/>
    <property type="match status" value="1"/>
</dbReference>
<feature type="transmembrane region" description="Helical" evidence="1">
    <location>
        <begin position="29"/>
        <end position="51"/>
    </location>
</feature>
<organism evidence="2 3">
    <name type="scientific">Clostridium gallinarum</name>
    <dbReference type="NCBI Taxonomy" id="2762246"/>
    <lineage>
        <taxon>Bacteria</taxon>
        <taxon>Bacillati</taxon>
        <taxon>Bacillota</taxon>
        <taxon>Clostridia</taxon>
        <taxon>Eubacteriales</taxon>
        <taxon>Clostridiaceae</taxon>
        <taxon>Clostridium</taxon>
    </lineage>
</organism>
<dbReference type="RefSeq" id="WP_191750748.1">
    <property type="nucleotide sequence ID" value="NZ_JACSQZ010000054.1"/>
</dbReference>